<accession>A0ABU1JSP4</accession>
<feature type="compositionally biased region" description="Polar residues" evidence="4">
    <location>
        <begin position="478"/>
        <end position="498"/>
    </location>
</feature>
<keyword evidence="8" id="KW-1185">Reference proteome</keyword>
<organism evidence="7 8">
    <name type="scientific">Inquilinus ginsengisoli</name>
    <dbReference type="NCBI Taxonomy" id="363840"/>
    <lineage>
        <taxon>Bacteria</taxon>
        <taxon>Pseudomonadati</taxon>
        <taxon>Pseudomonadota</taxon>
        <taxon>Alphaproteobacteria</taxon>
        <taxon>Rhodospirillales</taxon>
        <taxon>Rhodospirillaceae</taxon>
        <taxon>Inquilinus</taxon>
    </lineage>
</organism>
<dbReference type="Gene3D" id="2.30.110.50">
    <property type="match status" value="1"/>
</dbReference>
<dbReference type="SUPFAM" id="SSF69349">
    <property type="entry name" value="Phage fibre proteins"/>
    <property type="match status" value="1"/>
</dbReference>
<comment type="similarity">
    <text evidence="2">Belongs to the VgrG protein family.</text>
</comment>
<dbReference type="SUPFAM" id="SSF69279">
    <property type="entry name" value="Phage tail proteins"/>
    <property type="match status" value="2"/>
</dbReference>
<dbReference type="Pfam" id="PF22178">
    <property type="entry name" value="Gp5_trimer_C"/>
    <property type="match status" value="1"/>
</dbReference>
<name>A0ABU1JSP4_9PROT</name>
<feature type="region of interest" description="Disordered" evidence="4">
    <location>
        <begin position="476"/>
        <end position="498"/>
    </location>
</feature>
<dbReference type="InterPro" id="IPR017847">
    <property type="entry name" value="T6SS_RhsGE_Vgr_subset"/>
</dbReference>
<dbReference type="InterPro" id="IPR006531">
    <property type="entry name" value="Gp5/Vgr_OB"/>
</dbReference>
<dbReference type="Pfam" id="PF04717">
    <property type="entry name" value="Phage_base_V"/>
    <property type="match status" value="1"/>
</dbReference>
<dbReference type="RefSeq" id="WP_309797046.1">
    <property type="nucleotide sequence ID" value="NZ_JAVDPW010000007.1"/>
</dbReference>
<feature type="domain" description="Gp5/Type VI secretion system Vgr C-terminal trimerisation" evidence="6">
    <location>
        <begin position="483"/>
        <end position="564"/>
    </location>
</feature>
<evidence type="ECO:0000259" key="5">
    <source>
        <dbReference type="Pfam" id="PF04717"/>
    </source>
</evidence>
<evidence type="ECO:0000256" key="4">
    <source>
        <dbReference type="SAM" id="MobiDB-lite"/>
    </source>
</evidence>
<feature type="region of interest" description="Disordered" evidence="4">
    <location>
        <begin position="62"/>
        <end position="81"/>
    </location>
</feature>
<evidence type="ECO:0000259" key="6">
    <source>
        <dbReference type="Pfam" id="PF22178"/>
    </source>
</evidence>
<feature type="domain" description="Gp5/Type VI secretion system Vgr protein OB-fold" evidence="5">
    <location>
        <begin position="398"/>
        <end position="466"/>
    </location>
</feature>
<dbReference type="Pfam" id="PF05954">
    <property type="entry name" value="Phage_GPD"/>
    <property type="match status" value="1"/>
</dbReference>
<dbReference type="PANTHER" id="PTHR32305:SF15">
    <property type="entry name" value="PROTEIN RHSA-RELATED"/>
    <property type="match status" value="1"/>
</dbReference>
<dbReference type="InterPro" id="IPR006533">
    <property type="entry name" value="T6SS_Vgr_RhsGE"/>
</dbReference>
<dbReference type="NCBIfam" id="TIGR01646">
    <property type="entry name" value="vgr_GE"/>
    <property type="match status" value="1"/>
</dbReference>
<evidence type="ECO:0000313" key="7">
    <source>
        <dbReference type="EMBL" id="MDR6291646.1"/>
    </source>
</evidence>
<dbReference type="SUPFAM" id="SSF69255">
    <property type="entry name" value="gp5 N-terminal domain-like"/>
    <property type="match status" value="1"/>
</dbReference>
<sequence>MLLLTSPLGDDTLPVQQGTLHAIALEAVEELSCPFELTLTVVSSERSIDPQELLYQPVGLTIRRPPRGEQSSGGGTESAATQRNEDRFFNGLVRRMESIGLPRRDRWTYRLEVVPRLWFLSQVEDSRIFQNMNAQEILEKIFNEHGVQPVDFRIYRNKPVREYTTQYNETDLAFAQRLLQETGWFYFFEHTKTTHTLVITDGNEAFQPVSVPPHWVIHAGNNVDVFDQWEESHATAHGEVWLQDYDPTKPTTPVEGREDTTLPTAGAAQREVYNWPALTTENQIAADRAKFRIQHAEVRSALCHGHGSDYEFSPGRRFTLARDPFTQAEGIEYAVQAVRHQAADDTWIAGAEKGRYENSFTCFLQKTPWREDARNTRPVMAGIFPAIVLGEGGEEIHADPLGRVKVRLMFDHRKDTVAGMAVWVRVIQPWAGNTWGWQHLPRVGTEAAVAFMSGDPDNPVIVGGVYNEVMQPVFPVPSEQTKSGMRSRSTLQGGTQDYSEFSIDDKKGQELVLLHAQKDHKIEVEHNQDATIGNDRTVTTHRNDSLTSETGAITITAAESITLRVGTSIIEMTPESILITATEVSVISKAAMTINAGAAMEIGAGAAIEVAAGAAMNFSVGAAFIVEAAVNVTLLTPIFFAMPPIPPVA</sequence>
<evidence type="ECO:0000256" key="3">
    <source>
        <dbReference type="ARBA" id="ARBA00022525"/>
    </source>
</evidence>
<dbReference type="InterPro" id="IPR050708">
    <property type="entry name" value="T6SS_VgrG/RHS"/>
</dbReference>
<protein>
    <submittedName>
        <fullName evidence="7">Type VI secretion system secreted protein VgrG</fullName>
    </submittedName>
</protein>
<proteinExistence type="inferred from homology"/>
<evidence type="ECO:0000313" key="8">
    <source>
        <dbReference type="Proteomes" id="UP001262410"/>
    </source>
</evidence>
<evidence type="ECO:0000256" key="2">
    <source>
        <dbReference type="ARBA" id="ARBA00005558"/>
    </source>
</evidence>
<dbReference type="EMBL" id="JAVDPW010000007">
    <property type="protein sequence ID" value="MDR6291646.1"/>
    <property type="molecule type" value="Genomic_DNA"/>
</dbReference>
<dbReference type="Gene3D" id="4.10.220.110">
    <property type="match status" value="1"/>
</dbReference>
<dbReference type="InterPro" id="IPR054030">
    <property type="entry name" value="Gp5_Vgr_C"/>
</dbReference>
<comment type="subcellular location">
    <subcellularLocation>
        <location evidence="1">Secreted</location>
    </subcellularLocation>
</comment>
<keyword evidence="3" id="KW-0964">Secreted</keyword>
<dbReference type="Proteomes" id="UP001262410">
    <property type="component" value="Unassembled WGS sequence"/>
</dbReference>
<dbReference type="NCBIfam" id="TIGR03361">
    <property type="entry name" value="VI_Rhs_Vgr"/>
    <property type="match status" value="1"/>
</dbReference>
<dbReference type="PANTHER" id="PTHR32305">
    <property type="match status" value="1"/>
</dbReference>
<dbReference type="InterPro" id="IPR037026">
    <property type="entry name" value="Vgr_OB-fold_dom_sf"/>
</dbReference>
<evidence type="ECO:0000256" key="1">
    <source>
        <dbReference type="ARBA" id="ARBA00004613"/>
    </source>
</evidence>
<gene>
    <name evidence="7" type="ORF">E9232_004180</name>
</gene>
<reference evidence="7 8" key="1">
    <citation type="submission" date="2023-07" db="EMBL/GenBank/DDBJ databases">
        <title>Sorghum-associated microbial communities from plants grown in Nebraska, USA.</title>
        <authorList>
            <person name="Schachtman D."/>
        </authorList>
    </citation>
    <scope>NUCLEOTIDE SEQUENCE [LARGE SCALE GENOMIC DNA]</scope>
    <source>
        <strain evidence="7 8">584</strain>
    </source>
</reference>
<dbReference type="Gene3D" id="3.55.50.10">
    <property type="entry name" value="Baseplate protein-like domains"/>
    <property type="match status" value="1"/>
</dbReference>
<comment type="caution">
    <text evidence="7">The sequence shown here is derived from an EMBL/GenBank/DDBJ whole genome shotgun (WGS) entry which is preliminary data.</text>
</comment>
<dbReference type="Gene3D" id="2.40.50.230">
    <property type="entry name" value="Gp5 N-terminal domain"/>
    <property type="match status" value="1"/>
</dbReference>